<evidence type="ECO:0000313" key="2">
    <source>
        <dbReference type="Proteomes" id="UP001433268"/>
    </source>
</evidence>
<accession>A0ABR1WWM2</accession>
<keyword evidence="2" id="KW-1185">Reference proteome</keyword>
<gene>
    <name evidence="1" type="ORF">PG997_002526</name>
</gene>
<evidence type="ECO:0000313" key="1">
    <source>
        <dbReference type="EMBL" id="KAK8087565.1"/>
    </source>
</evidence>
<name>A0ABR1WWM2_9PEZI</name>
<dbReference type="Proteomes" id="UP001433268">
    <property type="component" value="Unassembled WGS sequence"/>
</dbReference>
<sequence>MLYDQFDAEAPGPTLIHLNLATGSDLRRAEECGHYLQVYIHGSFGNRRWSHDMVPTASVTELLFTWYHISVVFQGALRRRKTAQAFKVLRSFFDQQPIVLASLDPRLF</sequence>
<dbReference type="EMBL" id="JAQQWN010000004">
    <property type="protein sequence ID" value="KAK8087565.1"/>
    <property type="molecule type" value="Genomic_DNA"/>
</dbReference>
<dbReference type="GeneID" id="92039901"/>
<comment type="caution">
    <text evidence="1">The sequence shown here is derived from an EMBL/GenBank/DDBJ whole genome shotgun (WGS) entry which is preliminary data.</text>
</comment>
<dbReference type="RefSeq" id="XP_066670459.1">
    <property type="nucleotide sequence ID" value="XM_066806841.1"/>
</dbReference>
<protein>
    <submittedName>
        <fullName evidence="1">Uncharacterized protein</fullName>
    </submittedName>
</protein>
<organism evidence="1 2">
    <name type="scientific">Apiospora hydei</name>
    <dbReference type="NCBI Taxonomy" id="1337664"/>
    <lineage>
        <taxon>Eukaryota</taxon>
        <taxon>Fungi</taxon>
        <taxon>Dikarya</taxon>
        <taxon>Ascomycota</taxon>
        <taxon>Pezizomycotina</taxon>
        <taxon>Sordariomycetes</taxon>
        <taxon>Xylariomycetidae</taxon>
        <taxon>Amphisphaeriales</taxon>
        <taxon>Apiosporaceae</taxon>
        <taxon>Apiospora</taxon>
    </lineage>
</organism>
<proteinExistence type="predicted"/>
<reference evidence="1 2" key="1">
    <citation type="submission" date="2023-01" db="EMBL/GenBank/DDBJ databases">
        <title>Analysis of 21 Apiospora genomes using comparative genomics revels a genus with tremendous synthesis potential of carbohydrate active enzymes and secondary metabolites.</title>
        <authorList>
            <person name="Sorensen T."/>
        </authorList>
    </citation>
    <scope>NUCLEOTIDE SEQUENCE [LARGE SCALE GENOMIC DNA]</scope>
    <source>
        <strain evidence="1 2">CBS 114990</strain>
    </source>
</reference>